<keyword evidence="2" id="KW-1185">Reference proteome</keyword>
<dbReference type="Gene3D" id="3.40.50.300">
    <property type="entry name" value="P-loop containing nucleotide triphosphate hydrolases"/>
    <property type="match status" value="1"/>
</dbReference>
<dbReference type="Proteomes" id="UP001596142">
    <property type="component" value="Unassembled WGS sequence"/>
</dbReference>
<dbReference type="InterPro" id="IPR003203">
    <property type="entry name" value="CobU/CobP"/>
</dbReference>
<organism evidence="1 2">
    <name type="scientific">Thalassorhabdus alkalitolerans</name>
    <dbReference type="NCBI Taxonomy" id="2282697"/>
    <lineage>
        <taxon>Bacteria</taxon>
        <taxon>Bacillati</taxon>
        <taxon>Bacillota</taxon>
        <taxon>Bacilli</taxon>
        <taxon>Bacillales</taxon>
        <taxon>Bacillaceae</taxon>
        <taxon>Thalassorhabdus</taxon>
    </lineage>
</organism>
<reference evidence="2" key="1">
    <citation type="journal article" date="2019" name="Int. J. Syst. Evol. Microbiol.">
        <title>The Global Catalogue of Microorganisms (GCM) 10K type strain sequencing project: providing services to taxonomists for standard genome sequencing and annotation.</title>
        <authorList>
            <consortium name="The Broad Institute Genomics Platform"/>
            <consortium name="The Broad Institute Genome Sequencing Center for Infectious Disease"/>
            <person name="Wu L."/>
            <person name="Ma J."/>
        </authorList>
    </citation>
    <scope>NUCLEOTIDE SEQUENCE [LARGE SCALE GENOMIC DNA]</scope>
    <source>
        <strain evidence="2">CECT 7184</strain>
    </source>
</reference>
<evidence type="ECO:0000313" key="1">
    <source>
        <dbReference type="EMBL" id="MFC5714168.1"/>
    </source>
</evidence>
<dbReference type="EMBL" id="JBHSOZ010000010">
    <property type="protein sequence ID" value="MFC5714168.1"/>
    <property type="molecule type" value="Genomic_DNA"/>
</dbReference>
<dbReference type="RefSeq" id="WP_385942758.1">
    <property type="nucleotide sequence ID" value="NZ_JBHSOZ010000010.1"/>
</dbReference>
<dbReference type="GO" id="GO:0016779">
    <property type="term" value="F:nucleotidyltransferase activity"/>
    <property type="evidence" value="ECO:0007669"/>
    <property type="project" value="UniProtKB-KW"/>
</dbReference>
<dbReference type="GO" id="GO:0016301">
    <property type="term" value="F:kinase activity"/>
    <property type="evidence" value="ECO:0007669"/>
    <property type="project" value="UniProtKB-KW"/>
</dbReference>
<keyword evidence="1" id="KW-0548">Nucleotidyltransferase</keyword>
<evidence type="ECO:0000313" key="2">
    <source>
        <dbReference type="Proteomes" id="UP001596142"/>
    </source>
</evidence>
<keyword evidence="1" id="KW-0808">Transferase</keyword>
<proteinExistence type="predicted"/>
<keyword evidence="1" id="KW-0418">Kinase</keyword>
<gene>
    <name evidence="1" type="ORF">ACFPU1_15570</name>
</gene>
<protein>
    <submittedName>
        <fullName evidence="1">Bifunctional adenosylcobinamide kinase/adenosylcobinamide-phosphate guanylyltransferase</fullName>
    </submittedName>
</protein>
<sequence length="143" mass="16730">MHFITGGAFNGKRQWVKETYLHESQREYVWACAYDGDSLSCDDSSQDIMILEGMEHWMKQCAGNYGAVLSSIEHWLEWERNKEGRLLLIIGTDISKGIVPVDEEDRTWRDETGRLYQYMVKKSEKAYVLWFGIAKLLKGREKE</sequence>
<dbReference type="SUPFAM" id="SSF52540">
    <property type="entry name" value="P-loop containing nucleoside triphosphate hydrolases"/>
    <property type="match status" value="1"/>
</dbReference>
<dbReference type="Pfam" id="PF02283">
    <property type="entry name" value="CobU"/>
    <property type="match status" value="1"/>
</dbReference>
<comment type="caution">
    <text evidence="1">The sequence shown here is derived from an EMBL/GenBank/DDBJ whole genome shotgun (WGS) entry which is preliminary data.</text>
</comment>
<dbReference type="InterPro" id="IPR027417">
    <property type="entry name" value="P-loop_NTPase"/>
</dbReference>
<accession>A0ABW0YNU2</accession>
<name>A0ABW0YNU2_9BACI</name>